<gene>
    <name evidence="1" type="ORF">Poly51_10130</name>
</gene>
<dbReference type="Pfam" id="PF05013">
    <property type="entry name" value="FGase"/>
    <property type="match status" value="1"/>
</dbReference>
<accession>A0A5C6FMK1</accession>
<dbReference type="RefSeq" id="WP_146454745.1">
    <property type="nucleotide sequence ID" value="NZ_SJPW01000001.1"/>
</dbReference>
<name>A0A5C6FMK1_9BACT</name>
<protein>
    <submittedName>
        <fullName evidence="1">N-formylglutamate amidohydrolase</fullName>
    </submittedName>
</protein>
<organism evidence="1 2">
    <name type="scientific">Rubripirellula tenax</name>
    <dbReference type="NCBI Taxonomy" id="2528015"/>
    <lineage>
        <taxon>Bacteria</taxon>
        <taxon>Pseudomonadati</taxon>
        <taxon>Planctomycetota</taxon>
        <taxon>Planctomycetia</taxon>
        <taxon>Pirellulales</taxon>
        <taxon>Pirellulaceae</taxon>
        <taxon>Rubripirellula</taxon>
    </lineage>
</organism>
<proteinExistence type="predicted"/>
<dbReference type="InterPro" id="IPR007709">
    <property type="entry name" value="N-FG_amidohydro"/>
</dbReference>
<keyword evidence="2" id="KW-1185">Reference proteome</keyword>
<comment type="caution">
    <text evidence="1">The sequence shown here is derived from an EMBL/GenBank/DDBJ whole genome shotgun (WGS) entry which is preliminary data.</text>
</comment>
<dbReference type="EMBL" id="SJPW01000001">
    <property type="protein sequence ID" value="TWU60732.1"/>
    <property type="molecule type" value="Genomic_DNA"/>
</dbReference>
<sequence>MCLLISCDVGGDRFPAALTAAQTISLERGTSPSCDIAAAYVAQRLATGFDAPLITNAFSPALIDVGRSLHHRELFPKWTRKWPEPDRQLLVDEIYRPYRESVRRAIAGGLLRHSYVIHLSIRTFALRTKGTIRRTDVGLLYDPSNDHEVDLCLDWIDEMYDEAPMLRVRRNYPRRGTNDSITKSMRAEFAGTPYLGIEVMLNRAWVSRDVSLRDEAIEGIIGGLKSITQTPQREAA</sequence>
<keyword evidence="1" id="KW-0378">Hydrolase</keyword>
<dbReference type="GO" id="GO:0016787">
    <property type="term" value="F:hydrolase activity"/>
    <property type="evidence" value="ECO:0007669"/>
    <property type="project" value="UniProtKB-KW"/>
</dbReference>
<evidence type="ECO:0000313" key="2">
    <source>
        <dbReference type="Proteomes" id="UP000318288"/>
    </source>
</evidence>
<reference evidence="1 2" key="1">
    <citation type="submission" date="2019-02" db="EMBL/GenBank/DDBJ databases">
        <title>Deep-cultivation of Planctomycetes and their phenomic and genomic characterization uncovers novel biology.</title>
        <authorList>
            <person name="Wiegand S."/>
            <person name="Jogler M."/>
            <person name="Boedeker C."/>
            <person name="Pinto D."/>
            <person name="Vollmers J."/>
            <person name="Rivas-Marin E."/>
            <person name="Kohn T."/>
            <person name="Peeters S.H."/>
            <person name="Heuer A."/>
            <person name="Rast P."/>
            <person name="Oberbeckmann S."/>
            <person name="Bunk B."/>
            <person name="Jeske O."/>
            <person name="Meyerdierks A."/>
            <person name="Storesund J.E."/>
            <person name="Kallscheuer N."/>
            <person name="Luecker S."/>
            <person name="Lage O.M."/>
            <person name="Pohl T."/>
            <person name="Merkel B.J."/>
            <person name="Hornburger P."/>
            <person name="Mueller R.-W."/>
            <person name="Bruemmer F."/>
            <person name="Labrenz M."/>
            <person name="Spormann A.M."/>
            <person name="Op Den Camp H."/>
            <person name="Overmann J."/>
            <person name="Amann R."/>
            <person name="Jetten M.S.M."/>
            <person name="Mascher T."/>
            <person name="Medema M.H."/>
            <person name="Devos D.P."/>
            <person name="Kaster A.-K."/>
            <person name="Ovreas L."/>
            <person name="Rohde M."/>
            <person name="Galperin M.Y."/>
            <person name="Jogler C."/>
        </authorList>
    </citation>
    <scope>NUCLEOTIDE SEQUENCE [LARGE SCALE GENOMIC DNA]</scope>
    <source>
        <strain evidence="1 2">Poly51</strain>
    </source>
</reference>
<dbReference type="Proteomes" id="UP000318288">
    <property type="component" value="Unassembled WGS sequence"/>
</dbReference>
<dbReference type="SUPFAM" id="SSF53187">
    <property type="entry name" value="Zn-dependent exopeptidases"/>
    <property type="match status" value="1"/>
</dbReference>
<dbReference type="AlphaFoldDB" id="A0A5C6FMK1"/>
<dbReference type="OrthoDB" id="9815326at2"/>
<dbReference type="Gene3D" id="3.40.630.40">
    <property type="entry name" value="Zn-dependent exopeptidases"/>
    <property type="match status" value="1"/>
</dbReference>
<evidence type="ECO:0000313" key="1">
    <source>
        <dbReference type="EMBL" id="TWU60732.1"/>
    </source>
</evidence>